<keyword evidence="4" id="KW-0256">Endoplasmic reticulum</keyword>
<reference evidence="6" key="1">
    <citation type="submission" date="2020-05" db="EMBL/GenBank/DDBJ databases">
        <title>WGS assembly of Corymbia citriodora subspecies variegata.</title>
        <authorList>
            <person name="Barry K."/>
            <person name="Hundley H."/>
            <person name="Shu S."/>
            <person name="Jenkins J."/>
            <person name="Grimwood J."/>
            <person name="Baten A."/>
        </authorList>
    </citation>
    <scope>NUCLEOTIDE SEQUENCE</scope>
    <source>
        <strain evidence="6">CV2-018</strain>
    </source>
</reference>
<organism evidence="6 7">
    <name type="scientific">Corymbia citriodora subsp. variegata</name>
    <dbReference type="NCBI Taxonomy" id="360336"/>
    <lineage>
        <taxon>Eukaryota</taxon>
        <taxon>Viridiplantae</taxon>
        <taxon>Streptophyta</taxon>
        <taxon>Embryophyta</taxon>
        <taxon>Tracheophyta</taxon>
        <taxon>Spermatophyta</taxon>
        <taxon>Magnoliopsida</taxon>
        <taxon>eudicotyledons</taxon>
        <taxon>Gunneridae</taxon>
        <taxon>Pentapetalae</taxon>
        <taxon>rosids</taxon>
        <taxon>malvids</taxon>
        <taxon>Myrtales</taxon>
        <taxon>Myrtaceae</taxon>
        <taxon>Myrtoideae</taxon>
        <taxon>Eucalypteae</taxon>
        <taxon>Corymbia</taxon>
    </lineage>
</organism>
<name>A0A8T0CK07_CORYI</name>
<dbReference type="GO" id="GO:0072546">
    <property type="term" value="C:EMC complex"/>
    <property type="evidence" value="ECO:0007669"/>
    <property type="project" value="UniProtKB-UniRule"/>
</dbReference>
<dbReference type="InterPro" id="IPR011990">
    <property type="entry name" value="TPR-like_helical_dom_sf"/>
</dbReference>
<proteinExistence type="inferred from homology"/>
<comment type="function">
    <text evidence="4">Part of the endoplasmic reticulum membrane protein complex (EMC) that enables the energy-independent insertion into endoplasmic reticulum membranes of newly synthesized membrane proteins.</text>
</comment>
<protein>
    <recommendedName>
        <fullName evidence="4">ER membrane protein complex subunit 2</fullName>
    </recommendedName>
</protein>
<dbReference type="EMBL" id="MU095427">
    <property type="protein sequence ID" value="KAF7846115.1"/>
    <property type="molecule type" value="Genomic_DNA"/>
</dbReference>
<evidence type="ECO:0000256" key="4">
    <source>
        <dbReference type="RuleBase" id="RU367091"/>
    </source>
</evidence>
<comment type="subcellular location">
    <subcellularLocation>
        <location evidence="4">Endoplasmic reticulum membrane</location>
        <topology evidence="4">Peripheral membrane protein</topology>
        <orientation evidence="4">Cytoplasmic side</orientation>
    </subcellularLocation>
</comment>
<keyword evidence="1" id="KW-0677">Repeat</keyword>
<evidence type="ECO:0000256" key="1">
    <source>
        <dbReference type="ARBA" id="ARBA00022737"/>
    </source>
</evidence>
<dbReference type="OrthoDB" id="124397at2759"/>
<evidence type="ECO:0000256" key="2">
    <source>
        <dbReference type="ARBA" id="ARBA00022803"/>
    </source>
</evidence>
<dbReference type="PANTHER" id="PTHR12760">
    <property type="entry name" value="TETRATRICOPEPTIDE REPEAT PROTEIN"/>
    <property type="match status" value="1"/>
</dbReference>
<dbReference type="AlphaFoldDB" id="A0A8T0CK07"/>
<dbReference type="InterPro" id="IPR055217">
    <property type="entry name" value="TPR_EMC2"/>
</dbReference>
<comment type="caution">
    <text evidence="6">The sequence shown here is derived from an EMBL/GenBank/DDBJ whole genome shotgun (WGS) entry which is preliminary data.</text>
</comment>
<dbReference type="InterPro" id="IPR019734">
    <property type="entry name" value="TPR_rpt"/>
</dbReference>
<evidence type="ECO:0000256" key="3">
    <source>
        <dbReference type="PROSITE-ProRule" id="PRU00339"/>
    </source>
</evidence>
<dbReference type="Gramene" id="rna-gnl|WGS:JABURB|Cocit.L5226.1">
    <property type="protein sequence ID" value="cds-KAF7846115.1"/>
    <property type="gene ID" value="gene-BT93_L5226"/>
</dbReference>
<dbReference type="Gene3D" id="1.25.40.10">
    <property type="entry name" value="Tetratricopeptide repeat domain"/>
    <property type="match status" value="1"/>
</dbReference>
<dbReference type="Pfam" id="PF22890">
    <property type="entry name" value="TPR_EMC2"/>
    <property type="match status" value="1"/>
</dbReference>
<dbReference type="InterPro" id="IPR039856">
    <property type="entry name" value="EMC2-like"/>
</dbReference>
<feature type="domain" description="EMC2 TPR-like" evidence="5">
    <location>
        <begin position="22"/>
        <end position="114"/>
    </location>
</feature>
<evidence type="ECO:0000313" key="6">
    <source>
        <dbReference type="EMBL" id="KAF7846115.1"/>
    </source>
</evidence>
<dbReference type="SUPFAM" id="SSF48452">
    <property type="entry name" value="TPR-like"/>
    <property type="match status" value="1"/>
</dbReference>
<dbReference type="PROSITE" id="PS50005">
    <property type="entry name" value="TPR"/>
    <property type="match status" value="1"/>
</dbReference>
<keyword evidence="2 3" id="KW-0802">TPR repeat</keyword>
<feature type="repeat" description="TPR" evidence="3">
    <location>
        <begin position="70"/>
        <end position="103"/>
    </location>
</feature>
<evidence type="ECO:0000259" key="5">
    <source>
        <dbReference type="Pfam" id="PF22890"/>
    </source>
</evidence>
<evidence type="ECO:0000313" key="7">
    <source>
        <dbReference type="Proteomes" id="UP000806378"/>
    </source>
</evidence>
<gene>
    <name evidence="6" type="ORF">BT93_L5226</name>
</gene>
<keyword evidence="7" id="KW-1185">Reference proteome</keyword>
<comment type="similarity">
    <text evidence="4">Belongs to the EMC2 family.</text>
</comment>
<keyword evidence="4" id="KW-0472">Membrane</keyword>
<dbReference type="Proteomes" id="UP000806378">
    <property type="component" value="Unassembled WGS sequence"/>
</dbReference>
<sequence length="221" mass="24990">MALRGLYQEAVAKDEVELRAILQSYNEMLRQDPMNVPIHKRRTALICSVGRYVDAIDCLVSYLNSFPGDAESWCELADLYQDQGMISQAIYCMEEAILLQPNAWNLHARLGELNYVASQSSSDGVSSTIKHLSEAVHRLSRSIELCQDYLRGYYGLKLATDKLLQLDLGKVNELCSKTKSRIHDLTDDIFTFPSSGCCRLLWRVQVWGFFSLNTLISGIVL</sequence>
<comment type="subunit">
    <text evidence="4">Component of the ER membrane protein complex (EMC).</text>
</comment>
<accession>A0A8T0CK07</accession>